<dbReference type="PROSITE" id="PS50292">
    <property type="entry name" value="PEROXIDASE_3"/>
    <property type="match status" value="1"/>
</dbReference>
<dbReference type="EMBL" id="VUJU01000084">
    <property type="protein sequence ID" value="KAF0773243.1"/>
    <property type="molecule type" value="Genomic_DNA"/>
</dbReference>
<dbReference type="GO" id="GO:0004601">
    <property type="term" value="F:peroxidase activity"/>
    <property type="evidence" value="ECO:0007669"/>
    <property type="project" value="UniProtKB-KW"/>
</dbReference>
<dbReference type="GO" id="GO:0006979">
    <property type="term" value="P:response to oxidative stress"/>
    <property type="evidence" value="ECO:0007669"/>
    <property type="project" value="InterPro"/>
</dbReference>
<dbReference type="OrthoDB" id="823504at2759"/>
<keyword evidence="2" id="KW-0964">Secreted</keyword>
<keyword evidence="7" id="KW-0479">Metal-binding</keyword>
<dbReference type="InterPro" id="IPR010255">
    <property type="entry name" value="Haem_peroxidase_sf"/>
</dbReference>
<dbReference type="Proteomes" id="UP000478052">
    <property type="component" value="Unassembled WGS sequence"/>
</dbReference>
<dbReference type="Pfam" id="PF03098">
    <property type="entry name" value="An_peroxidase"/>
    <property type="match status" value="1"/>
</dbReference>
<feature type="binding site" description="axial binding residue" evidence="7">
    <location>
        <position position="447"/>
    </location>
    <ligand>
        <name>heme b</name>
        <dbReference type="ChEBI" id="CHEBI:60344"/>
    </ligand>
    <ligandPart>
        <name>Fe</name>
        <dbReference type="ChEBI" id="CHEBI:18248"/>
    </ligandPart>
</feature>
<sequence length="793" mass="89229">MVVTSLSWLVFLSGLLAQGYAWRSDSEECALPLKHFKPTGYGEKCISYANVSEAFHEACRGVLGIEPGTNDLTDIQLDNFGDNFILLPIINTENTDIGAYCPKELKSYPGNDCGDGIEFRSIDGRCNNFVHPHWGAAKLPFKRLLPPDYGDGIKSIRTSITGFPLPNPRSVSARVHKDIARPHRTDITFLFAAFGQLVDHDLTLTAETKDPITRQEIKCCSGANNPYCIPINVPIDDQFFVGSHRQRCIDMIRSLAGVNTDCPLGPRVQTNALTSPIDANFIYGSNEKLANKLRSFEGGKLTMVPVLASNRLKPILPPKKDQPDDGCIRPHPDLYCFLAGDNRVNEQLALGVLHTIFTREHNRIANELCAVNPHWDDERLYQESRKIVGAMIQHITYNEFLPKLLGKFTMKKYGLELSTQGFSNSYDPDADITVPAAFGAAAFRFGHSLLPDAMERWSAGHKFLGSRRFSEMFQQPYDLHKPGWLDQYLLGMVNQASQAMDDAVTSQVTNHLFQEPANDYGKDLASINIQRAREHGIPSYSAWRQYCKLPAIKTWSSMLTDISNATVKAYYDLYTTPEDVDLWSAGVSERSIDDSIVGPTFGCIIAKTFSDLKKGDRFWYENPGLPNSFTLEQLMEIKKVKLSRVLCDNSDNIVTIQPFAMELPSQQKNNRVACKGHILPQMDLWAWKEYTGCCTKKKVPNLNNLNPQIHKVQINEWNKEDDNLHKLIQAIAVNISSSKPTNGCFKNFFIKFFLITLIIECILNLTSAIWNEVHEHVNNSTLLFLFSKTLIQT</sequence>
<keyword evidence="6 7" id="KW-0408">Iron</keyword>
<evidence type="ECO:0000256" key="2">
    <source>
        <dbReference type="ARBA" id="ARBA00022525"/>
    </source>
</evidence>
<evidence type="ECO:0000313" key="10">
    <source>
        <dbReference type="Proteomes" id="UP000478052"/>
    </source>
</evidence>
<feature type="signal peptide" evidence="8">
    <location>
        <begin position="1"/>
        <end position="21"/>
    </location>
</feature>
<evidence type="ECO:0000256" key="4">
    <source>
        <dbReference type="ARBA" id="ARBA00022617"/>
    </source>
</evidence>
<dbReference type="GO" id="GO:0020037">
    <property type="term" value="F:heme binding"/>
    <property type="evidence" value="ECO:0007669"/>
    <property type="project" value="InterPro"/>
</dbReference>
<dbReference type="FunFam" id="1.10.640.10:FF:000003">
    <property type="entry name" value="chorion peroxidase"/>
    <property type="match status" value="1"/>
</dbReference>
<dbReference type="PANTHER" id="PTHR11475">
    <property type="entry name" value="OXIDASE/PEROXIDASE"/>
    <property type="match status" value="1"/>
</dbReference>
<keyword evidence="10" id="KW-1185">Reference proteome</keyword>
<keyword evidence="5 8" id="KW-0732">Signal</keyword>
<dbReference type="GO" id="GO:0005576">
    <property type="term" value="C:extracellular region"/>
    <property type="evidence" value="ECO:0007669"/>
    <property type="project" value="UniProtKB-SubCell"/>
</dbReference>
<evidence type="ECO:0000256" key="5">
    <source>
        <dbReference type="ARBA" id="ARBA00022729"/>
    </source>
</evidence>
<dbReference type="AlphaFoldDB" id="A0A6G0ZPM9"/>
<keyword evidence="3 9" id="KW-0560">Oxidoreductase</keyword>
<keyword evidence="4 7" id="KW-0349">Heme</keyword>
<dbReference type="InterPro" id="IPR037120">
    <property type="entry name" value="Haem_peroxidase_sf_animal"/>
</dbReference>
<dbReference type="Gene3D" id="1.10.640.10">
    <property type="entry name" value="Haem peroxidase domain superfamily, animal type"/>
    <property type="match status" value="1"/>
</dbReference>
<proteinExistence type="predicted"/>
<evidence type="ECO:0000256" key="8">
    <source>
        <dbReference type="SAM" id="SignalP"/>
    </source>
</evidence>
<gene>
    <name evidence="9" type="ORF">FWK35_00001006</name>
</gene>
<comment type="caution">
    <text evidence="9">The sequence shown here is derived from an EMBL/GenBank/DDBJ whole genome shotgun (WGS) entry which is preliminary data.</text>
</comment>
<dbReference type="GO" id="GO:0022412">
    <property type="term" value="P:cellular process involved in reproduction in multicellular organism"/>
    <property type="evidence" value="ECO:0007669"/>
    <property type="project" value="UniProtKB-ARBA"/>
</dbReference>
<evidence type="ECO:0000256" key="6">
    <source>
        <dbReference type="ARBA" id="ARBA00023004"/>
    </source>
</evidence>
<dbReference type="SUPFAM" id="SSF48113">
    <property type="entry name" value="Heme-dependent peroxidases"/>
    <property type="match status" value="1"/>
</dbReference>
<dbReference type="InterPro" id="IPR019791">
    <property type="entry name" value="Haem_peroxidase_animal"/>
</dbReference>
<dbReference type="PANTHER" id="PTHR11475:SF106">
    <property type="entry name" value="CURLY SU"/>
    <property type="match status" value="1"/>
</dbReference>
<dbReference type="GO" id="GO:0046872">
    <property type="term" value="F:metal ion binding"/>
    <property type="evidence" value="ECO:0007669"/>
    <property type="project" value="UniProtKB-KW"/>
</dbReference>
<protein>
    <submittedName>
        <fullName evidence="9">Chorion peroxidase-like</fullName>
    </submittedName>
</protein>
<evidence type="ECO:0000256" key="3">
    <source>
        <dbReference type="ARBA" id="ARBA00022559"/>
    </source>
</evidence>
<evidence type="ECO:0000256" key="1">
    <source>
        <dbReference type="ARBA" id="ARBA00004613"/>
    </source>
</evidence>
<dbReference type="PRINTS" id="PR00457">
    <property type="entry name" value="ANPEROXIDASE"/>
</dbReference>
<accession>A0A6G0ZPM9</accession>
<feature type="chain" id="PRO_5026231882" evidence="8">
    <location>
        <begin position="22"/>
        <end position="793"/>
    </location>
</feature>
<evidence type="ECO:0000256" key="7">
    <source>
        <dbReference type="PIRSR" id="PIRSR619791-2"/>
    </source>
</evidence>
<evidence type="ECO:0000313" key="9">
    <source>
        <dbReference type="EMBL" id="KAF0773243.1"/>
    </source>
</evidence>
<reference evidence="9 10" key="1">
    <citation type="submission" date="2019-08" db="EMBL/GenBank/DDBJ databases">
        <title>Whole genome of Aphis craccivora.</title>
        <authorList>
            <person name="Voronova N.V."/>
            <person name="Shulinski R.S."/>
            <person name="Bandarenka Y.V."/>
            <person name="Zhorov D.G."/>
            <person name="Warner D."/>
        </authorList>
    </citation>
    <scope>NUCLEOTIDE SEQUENCE [LARGE SCALE GENOMIC DNA]</scope>
    <source>
        <strain evidence="9">180601</strain>
        <tissue evidence="9">Whole Body</tissue>
    </source>
</reference>
<keyword evidence="3 9" id="KW-0575">Peroxidase</keyword>
<comment type="subcellular location">
    <subcellularLocation>
        <location evidence="1">Secreted</location>
    </subcellularLocation>
</comment>
<name>A0A6G0ZPM9_APHCR</name>
<organism evidence="9 10">
    <name type="scientific">Aphis craccivora</name>
    <name type="common">Cowpea aphid</name>
    <dbReference type="NCBI Taxonomy" id="307492"/>
    <lineage>
        <taxon>Eukaryota</taxon>
        <taxon>Metazoa</taxon>
        <taxon>Ecdysozoa</taxon>
        <taxon>Arthropoda</taxon>
        <taxon>Hexapoda</taxon>
        <taxon>Insecta</taxon>
        <taxon>Pterygota</taxon>
        <taxon>Neoptera</taxon>
        <taxon>Paraneoptera</taxon>
        <taxon>Hemiptera</taxon>
        <taxon>Sternorrhyncha</taxon>
        <taxon>Aphidomorpha</taxon>
        <taxon>Aphidoidea</taxon>
        <taxon>Aphididae</taxon>
        <taxon>Aphidini</taxon>
        <taxon>Aphis</taxon>
        <taxon>Aphis</taxon>
    </lineage>
</organism>
<dbReference type="CDD" id="cd09823">
    <property type="entry name" value="peroxinectin_like"/>
    <property type="match status" value="1"/>
</dbReference>